<reference evidence="1 2" key="1">
    <citation type="journal article" date="2018" name="Int. J. Syst. Evol. Microbiol.">
        <title>Pseudooceanicola lipolyticus sp. nov., a marine alphaproteobacterium, reclassification of Oceanicola flagellatus as Pseudooceanicola flagellatus comb. nov. and emended description of the genus Pseudooceanicola.</title>
        <authorList>
            <person name="Huang M.-M."/>
            <person name="Guo L.-L."/>
            <person name="Wu Y.-H."/>
            <person name="Lai Q.-L."/>
            <person name="Shao Z.-Z."/>
            <person name="Wang C.-S."/>
            <person name="Wu M."/>
            <person name="Xu X.-W."/>
        </authorList>
    </citation>
    <scope>NUCLEOTIDE SEQUENCE [LARGE SCALE GENOMIC DNA]</scope>
    <source>
        <strain evidence="1 2">157</strain>
    </source>
</reference>
<dbReference type="PANTHER" id="PTHR35175">
    <property type="entry name" value="DUF1289 DOMAIN-CONTAINING PROTEIN"/>
    <property type="match status" value="1"/>
</dbReference>
<organism evidence="1 2">
    <name type="scientific">Pseudooceanicola lipolyticus</name>
    <dbReference type="NCBI Taxonomy" id="2029104"/>
    <lineage>
        <taxon>Bacteria</taxon>
        <taxon>Pseudomonadati</taxon>
        <taxon>Pseudomonadota</taxon>
        <taxon>Alphaproteobacteria</taxon>
        <taxon>Rhodobacterales</taxon>
        <taxon>Paracoccaceae</taxon>
        <taxon>Pseudooceanicola</taxon>
    </lineage>
</organism>
<evidence type="ECO:0000313" key="2">
    <source>
        <dbReference type="Proteomes" id="UP000231553"/>
    </source>
</evidence>
<dbReference type="EMBL" id="PGTB01000302">
    <property type="protein sequence ID" value="PJE33857.1"/>
    <property type="molecule type" value="Genomic_DNA"/>
</dbReference>
<dbReference type="AlphaFoldDB" id="A0A2M8ITK3"/>
<comment type="caution">
    <text evidence="1">The sequence shown here is derived from an EMBL/GenBank/DDBJ whole genome shotgun (WGS) entry which is preliminary data.</text>
</comment>
<dbReference type="Proteomes" id="UP000231553">
    <property type="component" value="Unassembled WGS sequence"/>
</dbReference>
<evidence type="ECO:0000313" key="1">
    <source>
        <dbReference type="EMBL" id="PJE33857.1"/>
    </source>
</evidence>
<gene>
    <name evidence="1" type="ORF">CVM52_25270</name>
</gene>
<accession>A0A2M8ITK3</accession>
<proteinExistence type="predicted"/>
<dbReference type="Pfam" id="PF06945">
    <property type="entry name" value="DUF1289"/>
    <property type="match status" value="1"/>
</dbReference>
<protein>
    <submittedName>
        <fullName evidence="1">DUF1289 domain-containing protein</fullName>
    </submittedName>
</protein>
<name>A0A2M8ITK3_9RHOB</name>
<dbReference type="InterPro" id="IPR010710">
    <property type="entry name" value="DUF1289"/>
</dbReference>
<dbReference type="RefSeq" id="WP_100165018.1">
    <property type="nucleotide sequence ID" value="NZ_PGTB01000302.1"/>
</dbReference>
<keyword evidence="2" id="KW-1185">Reference proteome</keyword>
<sequence>MSKDIWKREEVESPCRQICVLHPVERICAGCYRSLEEIARWSKMSAAERAEIIAALPDRAPRLSRRRGGRAARLSR</sequence>
<dbReference type="OrthoDB" id="9811423at2"/>
<dbReference type="PANTHER" id="PTHR35175:SF2">
    <property type="entry name" value="DUF1289 DOMAIN-CONTAINING PROTEIN"/>
    <property type="match status" value="1"/>
</dbReference>